<dbReference type="EMBL" id="CALNXI010000115">
    <property type="protein sequence ID" value="CAH3019406.1"/>
    <property type="molecule type" value="Genomic_DNA"/>
</dbReference>
<evidence type="ECO:0000313" key="3">
    <source>
        <dbReference type="Proteomes" id="UP001159427"/>
    </source>
</evidence>
<dbReference type="Proteomes" id="UP001159427">
    <property type="component" value="Unassembled WGS sequence"/>
</dbReference>
<comment type="caution">
    <text evidence="2">The sequence shown here is derived from an EMBL/GenBank/DDBJ whole genome shotgun (WGS) entry which is preliminary data.</text>
</comment>
<feature type="region of interest" description="Disordered" evidence="1">
    <location>
        <begin position="82"/>
        <end position="122"/>
    </location>
</feature>
<protein>
    <submittedName>
        <fullName evidence="2">Uncharacterized protein</fullName>
    </submittedName>
</protein>
<name>A0ABN8LSB6_9CNID</name>
<evidence type="ECO:0000313" key="2">
    <source>
        <dbReference type="EMBL" id="CAH3019406.1"/>
    </source>
</evidence>
<evidence type="ECO:0000256" key="1">
    <source>
        <dbReference type="SAM" id="MobiDB-lite"/>
    </source>
</evidence>
<organism evidence="2 3">
    <name type="scientific">Porites evermanni</name>
    <dbReference type="NCBI Taxonomy" id="104178"/>
    <lineage>
        <taxon>Eukaryota</taxon>
        <taxon>Metazoa</taxon>
        <taxon>Cnidaria</taxon>
        <taxon>Anthozoa</taxon>
        <taxon>Hexacorallia</taxon>
        <taxon>Scleractinia</taxon>
        <taxon>Fungiina</taxon>
        <taxon>Poritidae</taxon>
        <taxon>Porites</taxon>
    </lineage>
</organism>
<reference evidence="2 3" key="1">
    <citation type="submission" date="2022-05" db="EMBL/GenBank/DDBJ databases">
        <authorList>
            <consortium name="Genoscope - CEA"/>
            <person name="William W."/>
        </authorList>
    </citation>
    <scope>NUCLEOTIDE SEQUENCE [LARGE SCALE GENOMIC DNA]</scope>
</reference>
<gene>
    <name evidence="2" type="ORF">PEVE_00002541</name>
</gene>
<sequence length="122" mass="13725">MEVSVQPDAKRKVPRALKRIINTKEFDAASYNKRCCGRKIPYTITDKVVTCPSLMSLNGFTSSTQFSPKHTQLKVATKAVDIKSDGTNEGDEYTYKKDETDRKPSSEESHLSGDESAEEYIR</sequence>
<keyword evidence="3" id="KW-1185">Reference proteome</keyword>
<proteinExistence type="predicted"/>
<accession>A0ABN8LSB6</accession>
<feature type="compositionally biased region" description="Basic and acidic residues" evidence="1">
    <location>
        <begin position="93"/>
        <end position="122"/>
    </location>
</feature>